<comment type="catalytic activity">
    <reaction evidence="15">
        <text>N(6),N(6),N(6)-trimethyl-L-lysine + 2-oxoglutarate + O2 = (3S)-3-hydroxy-N(6),N(6),N(6)-trimethyl-L-lysine + succinate + CO2</text>
        <dbReference type="Rhea" id="RHEA:14181"/>
        <dbReference type="ChEBI" id="CHEBI:15379"/>
        <dbReference type="ChEBI" id="CHEBI:16526"/>
        <dbReference type="ChEBI" id="CHEBI:16810"/>
        <dbReference type="ChEBI" id="CHEBI:30031"/>
        <dbReference type="ChEBI" id="CHEBI:58100"/>
        <dbReference type="ChEBI" id="CHEBI:141499"/>
        <dbReference type="EC" id="1.14.11.8"/>
    </reaction>
</comment>
<evidence type="ECO:0000256" key="15">
    <source>
        <dbReference type="ARBA" id="ARBA00049334"/>
    </source>
</evidence>
<organism evidence="18 19">
    <name type="scientific">Malassezia furfur</name>
    <name type="common">Pityriasis versicolor infection agent</name>
    <name type="synonym">Pityrosporum furfur</name>
    <dbReference type="NCBI Taxonomy" id="55194"/>
    <lineage>
        <taxon>Eukaryota</taxon>
        <taxon>Fungi</taxon>
        <taxon>Dikarya</taxon>
        <taxon>Basidiomycota</taxon>
        <taxon>Ustilaginomycotina</taxon>
        <taxon>Malasseziomycetes</taxon>
        <taxon>Malasseziales</taxon>
        <taxon>Malasseziaceae</taxon>
        <taxon>Malassezia</taxon>
    </lineage>
</organism>
<keyword evidence="8 18" id="KW-0223">Dioxygenase</keyword>
<dbReference type="PANTHER" id="PTHR10696">
    <property type="entry name" value="GAMMA-BUTYROBETAINE HYDROXYLASE-RELATED"/>
    <property type="match status" value="1"/>
</dbReference>
<keyword evidence="6" id="KW-0479">Metal-binding</keyword>
<evidence type="ECO:0000259" key="17">
    <source>
        <dbReference type="Pfam" id="PF06155"/>
    </source>
</evidence>
<evidence type="ECO:0000256" key="13">
    <source>
        <dbReference type="ARBA" id="ARBA00032283"/>
    </source>
</evidence>
<sequence>MGRARARIHAAARTPSFRTLAPLRALASQASPTPTLSHPTTASSDGWVRVTWPNGKKGDFHPLWLRDHCRCPNCYHPVTKQRLLDTFSIPADVQPKQVVALPDGLRIVWPDQHTSLFPWIWLERQAYEPKTRSRELTFQTSGLGHGSEASEKQLWGAEIASVRPTVEYDGVMQSDSVVLDWLNNIDKYGFSFVSGVPTTPEATEALVRRIAFIRETHYGGFWDFTSDLAHGDTAYTDIALGAHTDTTYFTDPAGLQLFHLLHHYSPAPTDFVDKYTGAPLGGSSLLVDGFYAAKQLYDRHPELYDILRTVRFRGHSAGDDSTLIAPLLNGYSVFEHDPVTDALVMIRYNNSDRSALHVPPDQLEGVYEALRTWNAIITDAQTEYWFPLQPGVAMIFDNHRVLHGRSQFVGSRRLCGAYVPHDDYRSRLSVLRHGAKRDVWDEGL</sequence>
<evidence type="ECO:0000256" key="8">
    <source>
        <dbReference type="ARBA" id="ARBA00022964"/>
    </source>
</evidence>
<evidence type="ECO:0000256" key="5">
    <source>
        <dbReference type="ARBA" id="ARBA00012267"/>
    </source>
</evidence>
<dbReference type="Gene3D" id="3.60.130.10">
    <property type="entry name" value="Clavaminate synthase-like"/>
    <property type="match status" value="1"/>
</dbReference>
<dbReference type="InterPro" id="IPR050411">
    <property type="entry name" value="AlphaKG_dependent_hydroxylases"/>
</dbReference>
<evidence type="ECO:0000256" key="3">
    <source>
        <dbReference type="ARBA" id="ARBA00005022"/>
    </source>
</evidence>
<accession>A0ABY8EIW9</accession>
<dbReference type="PANTHER" id="PTHR10696:SF51">
    <property type="entry name" value="TRIMETHYLLYSINE DIOXYGENASE, MITOCHONDRIAL"/>
    <property type="match status" value="1"/>
</dbReference>
<protein>
    <recommendedName>
        <fullName evidence="5">trimethyllysine dioxygenase</fullName>
        <ecNumber evidence="5">1.14.11.8</ecNumber>
    </recommendedName>
    <alternativeName>
        <fullName evidence="12">Epsilon-trimethyllysine 2-oxoglutarate dioxygenase</fullName>
    </alternativeName>
    <alternativeName>
        <fullName evidence="11">TML hydroxylase</fullName>
    </alternativeName>
    <alternativeName>
        <fullName evidence="13">TML-alpha-ketoglutarate dioxygenase</fullName>
    </alternativeName>
</protein>
<evidence type="ECO:0000256" key="14">
    <source>
        <dbReference type="ARBA" id="ARBA00046008"/>
    </source>
</evidence>
<dbReference type="Pfam" id="PF06155">
    <property type="entry name" value="GBBH-like_N"/>
    <property type="match status" value="1"/>
</dbReference>
<evidence type="ECO:0000313" key="19">
    <source>
        <dbReference type="Proteomes" id="UP000818624"/>
    </source>
</evidence>
<evidence type="ECO:0000256" key="12">
    <source>
        <dbReference type="ARBA" id="ARBA00031778"/>
    </source>
</evidence>
<dbReference type="EC" id="1.14.11.8" evidence="5"/>
<dbReference type="Pfam" id="PF02668">
    <property type="entry name" value="TauD"/>
    <property type="match status" value="1"/>
</dbReference>
<dbReference type="CDD" id="cd00250">
    <property type="entry name" value="CAS_like"/>
    <property type="match status" value="1"/>
</dbReference>
<keyword evidence="10" id="KW-0408">Iron</keyword>
<evidence type="ECO:0000313" key="18">
    <source>
        <dbReference type="EMBL" id="WFD45686.1"/>
    </source>
</evidence>
<evidence type="ECO:0000256" key="4">
    <source>
        <dbReference type="ARBA" id="ARBA00008654"/>
    </source>
</evidence>
<dbReference type="InterPro" id="IPR003819">
    <property type="entry name" value="TauD/TfdA-like"/>
</dbReference>
<name>A0ABY8EIW9_MALFU</name>
<dbReference type="GO" id="GO:0050353">
    <property type="term" value="F:trimethyllysine dioxygenase activity"/>
    <property type="evidence" value="ECO:0007669"/>
    <property type="project" value="UniProtKB-EC"/>
</dbReference>
<comment type="function">
    <text evidence="14">Converts trimethyllysine (TML) into hydroxytrimethyllysine (HTML).</text>
</comment>
<reference evidence="18 19" key="1">
    <citation type="journal article" date="2020" name="Elife">
        <title>Loss of centromere function drives karyotype evolution in closely related Malassezia species.</title>
        <authorList>
            <person name="Sankaranarayanan S.R."/>
            <person name="Ianiri G."/>
            <person name="Coelho M.A."/>
            <person name="Reza M.H."/>
            <person name="Thimmappa B.C."/>
            <person name="Ganguly P."/>
            <person name="Vadnala R.N."/>
            <person name="Sun S."/>
            <person name="Siddharthan R."/>
            <person name="Tellgren-Roth C."/>
            <person name="Dawson T.L."/>
            <person name="Heitman J."/>
            <person name="Sanyal K."/>
        </authorList>
    </citation>
    <scope>NUCLEOTIDE SEQUENCE [LARGE SCALE GENOMIC DNA]</scope>
    <source>
        <strain evidence="18">CBS14141</strain>
    </source>
</reference>
<evidence type="ECO:0000256" key="9">
    <source>
        <dbReference type="ARBA" id="ARBA00023002"/>
    </source>
</evidence>
<dbReference type="EMBL" id="CP046234">
    <property type="protein sequence ID" value="WFD45686.1"/>
    <property type="molecule type" value="Genomic_DNA"/>
</dbReference>
<gene>
    <name evidence="18" type="ORF">GLX27_000310</name>
</gene>
<keyword evidence="9 18" id="KW-0560">Oxidoreductase</keyword>
<keyword evidence="19" id="KW-1185">Reference proteome</keyword>
<dbReference type="SUPFAM" id="SSF51197">
    <property type="entry name" value="Clavaminate synthase-like"/>
    <property type="match status" value="1"/>
</dbReference>
<dbReference type="Proteomes" id="UP000818624">
    <property type="component" value="Chromosome 1"/>
</dbReference>
<evidence type="ECO:0000256" key="10">
    <source>
        <dbReference type="ARBA" id="ARBA00023004"/>
    </source>
</evidence>
<feature type="domain" description="Gamma-butyrobetaine hydroxylase-like N-terminal" evidence="17">
    <location>
        <begin position="44"/>
        <end position="122"/>
    </location>
</feature>
<proteinExistence type="inferred from homology"/>
<keyword evidence="7" id="KW-0124">Carnitine biosynthesis</keyword>
<evidence type="ECO:0000256" key="6">
    <source>
        <dbReference type="ARBA" id="ARBA00022723"/>
    </source>
</evidence>
<evidence type="ECO:0000256" key="11">
    <source>
        <dbReference type="ARBA" id="ARBA00030363"/>
    </source>
</evidence>
<dbReference type="InterPro" id="IPR038492">
    <property type="entry name" value="GBBH-like_N_sf"/>
</dbReference>
<dbReference type="InterPro" id="IPR012776">
    <property type="entry name" value="Trimethyllysine_dOase"/>
</dbReference>
<feature type="domain" description="TauD/TfdA-like" evidence="16">
    <location>
        <begin position="155"/>
        <end position="418"/>
    </location>
</feature>
<dbReference type="InterPro" id="IPR042098">
    <property type="entry name" value="TauD-like_sf"/>
</dbReference>
<evidence type="ECO:0000256" key="7">
    <source>
        <dbReference type="ARBA" id="ARBA00022873"/>
    </source>
</evidence>
<evidence type="ECO:0000259" key="16">
    <source>
        <dbReference type="Pfam" id="PF02668"/>
    </source>
</evidence>
<dbReference type="Gene3D" id="3.30.2020.30">
    <property type="match status" value="1"/>
</dbReference>
<evidence type="ECO:0000256" key="1">
    <source>
        <dbReference type="ARBA" id="ARBA00001954"/>
    </source>
</evidence>
<evidence type="ECO:0000256" key="2">
    <source>
        <dbReference type="ARBA" id="ARBA00001961"/>
    </source>
</evidence>
<dbReference type="InterPro" id="IPR010376">
    <property type="entry name" value="GBBH-like_N"/>
</dbReference>
<comment type="similarity">
    <text evidence="4">Belongs to the gamma-BBH/TMLD family.</text>
</comment>
<comment type="pathway">
    <text evidence="3">Amine and polyamine biosynthesis; carnitine biosynthesis.</text>
</comment>
<comment type="cofactor">
    <cofactor evidence="1">
        <name>Fe(2+)</name>
        <dbReference type="ChEBI" id="CHEBI:29033"/>
    </cofactor>
</comment>
<comment type="cofactor">
    <cofactor evidence="2">
        <name>L-ascorbate</name>
        <dbReference type="ChEBI" id="CHEBI:38290"/>
    </cofactor>
</comment>
<dbReference type="NCBIfam" id="TIGR02410">
    <property type="entry name" value="carnitine_TMLD"/>
    <property type="match status" value="1"/>
</dbReference>